<dbReference type="Proteomes" id="UP000593561">
    <property type="component" value="Unassembled WGS sequence"/>
</dbReference>
<evidence type="ECO:0000313" key="1">
    <source>
        <dbReference type="EMBL" id="MBA0626610.1"/>
    </source>
</evidence>
<accession>A0A7J8SLC0</accession>
<name>A0A7J8SLC0_GOSDV</name>
<protein>
    <submittedName>
        <fullName evidence="1">Uncharacterized protein</fullName>
    </submittedName>
</protein>
<reference evidence="1 2" key="1">
    <citation type="journal article" date="2019" name="Genome Biol. Evol.">
        <title>Insights into the evolution of the New World diploid cottons (Gossypium, subgenus Houzingenia) based on genome sequencing.</title>
        <authorList>
            <person name="Grover C.E."/>
            <person name="Arick M.A. 2nd"/>
            <person name="Thrash A."/>
            <person name="Conover J.L."/>
            <person name="Sanders W.S."/>
            <person name="Peterson D.G."/>
            <person name="Frelichowski J.E."/>
            <person name="Scheffler J.A."/>
            <person name="Scheffler B.E."/>
            <person name="Wendel J.F."/>
        </authorList>
    </citation>
    <scope>NUCLEOTIDE SEQUENCE [LARGE SCALE GENOMIC DNA]</scope>
    <source>
        <strain evidence="1">27</strain>
        <tissue evidence="1">Leaf</tissue>
    </source>
</reference>
<keyword evidence="2" id="KW-1185">Reference proteome</keyword>
<sequence>CYNWWKAPIDQLNLKELYEQDEHFAEFINLFSVMRDKKIAAISSMHAPMDEDVRSTFPLRYGPNLQ</sequence>
<dbReference type="AlphaFoldDB" id="A0A7J8SLC0"/>
<comment type="caution">
    <text evidence="1">The sequence shown here is derived from an EMBL/GenBank/DDBJ whole genome shotgun (WGS) entry which is preliminary data.</text>
</comment>
<evidence type="ECO:0000313" key="2">
    <source>
        <dbReference type="Proteomes" id="UP000593561"/>
    </source>
</evidence>
<gene>
    <name evidence="1" type="ORF">Godav_004247</name>
</gene>
<proteinExistence type="predicted"/>
<dbReference type="EMBL" id="JABFAC010000010">
    <property type="protein sequence ID" value="MBA0626610.1"/>
    <property type="molecule type" value="Genomic_DNA"/>
</dbReference>
<feature type="non-terminal residue" evidence="1">
    <location>
        <position position="1"/>
    </location>
</feature>
<organism evidence="1 2">
    <name type="scientific">Gossypium davidsonii</name>
    <name type="common">Davidson's cotton</name>
    <name type="synonym">Gossypium klotzschianum subsp. davidsonii</name>
    <dbReference type="NCBI Taxonomy" id="34287"/>
    <lineage>
        <taxon>Eukaryota</taxon>
        <taxon>Viridiplantae</taxon>
        <taxon>Streptophyta</taxon>
        <taxon>Embryophyta</taxon>
        <taxon>Tracheophyta</taxon>
        <taxon>Spermatophyta</taxon>
        <taxon>Magnoliopsida</taxon>
        <taxon>eudicotyledons</taxon>
        <taxon>Gunneridae</taxon>
        <taxon>Pentapetalae</taxon>
        <taxon>rosids</taxon>
        <taxon>malvids</taxon>
        <taxon>Malvales</taxon>
        <taxon>Malvaceae</taxon>
        <taxon>Malvoideae</taxon>
        <taxon>Gossypium</taxon>
    </lineage>
</organism>